<gene>
    <name evidence="2" type="ORF">NX778_13115</name>
</gene>
<dbReference type="InterPro" id="IPR056442">
    <property type="entry name" value="GINT1_N"/>
</dbReference>
<organism evidence="2 3">
    <name type="scientific">Massilia terrae</name>
    <dbReference type="NCBI Taxonomy" id="1811224"/>
    <lineage>
        <taxon>Bacteria</taxon>
        <taxon>Pseudomonadati</taxon>
        <taxon>Pseudomonadota</taxon>
        <taxon>Betaproteobacteria</taxon>
        <taxon>Burkholderiales</taxon>
        <taxon>Oxalobacteraceae</taxon>
        <taxon>Telluria group</taxon>
        <taxon>Massilia</taxon>
    </lineage>
</organism>
<feature type="domain" description="Glucosamine inositolphosphorylceramide transferase 1 N-terminal" evidence="1">
    <location>
        <begin position="301"/>
        <end position="508"/>
    </location>
</feature>
<proteinExistence type="predicted"/>
<dbReference type="Pfam" id="PF24793">
    <property type="entry name" value="GINT1_N"/>
    <property type="match status" value="1"/>
</dbReference>
<dbReference type="SUPFAM" id="SSF75005">
    <property type="entry name" value="Arabinanase/levansucrase/invertase"/>
    <property type="match status" value="1"/>
</dbReference>
<protein>
    <recommendedName>
        <fullName evidence="1">Glucosamine inositolphosphorylceramide transferase 1 N-terminal domain-containing protein</fullName>
    </recommendedName>
</protein>
<name>A0ABT2CYF0_9BURK</name>
<sequence>MRKLRMGIVLDSPLTNVYVASFFQWAARQDVLELVVAIRLPAPAAADARAPRRSIRAWAFECVMWSEQHLLKFYSAHRQHLSVVDLERGNVLGPAGLPMMTLQRDGGPDDAGWRQLTDLGIDILLNFSSAALPSALLALSRLGALGIGYHERPMLPTVCAGFWESYHRQARTQFSIRSADAAASGERLLLQGAFRTQFSFLLNQAHLYRKSLAQLERILLSVALSGALPPPRPALPETGPFATLPHAGQALVYLAKVAARLSGKAIGRALNIRQTWALQITISDWRKAKAENGIRISAPVGHFWADPFLLADSGRTYCFVEDYLYSTKRAHISVLELIEKKLVPIGVALQETFHLSFPFLFKYRGEIYMCPEASESRQIRVYKATAFPLQWELCSIAMRDISAADSMFFEHGGRWWLLTSLDRAGLKDHCSELCLFSASSPLDTTWTPHPANPLYVDACCGRNAGLILDKGKIFRAAQMQGFDQYGEAVGLYEIIRLDDTHYEEVKVTDLKRVRPSRALGSHHISTTGRVTVVDYLTRRFAP</sequence>
<evidence type="ECO:0000259" key="1">
    <source>
        <dbReference type="Pfam" id="PF24793"/>
    </source>
</evidence>
<evidence type="ECO:0000313" key="3">
    <source>
        <dbReference type="Proteomes" id="UP001204621"/>
    </source>
</evidence>
<dbReference type="EMBL" id="JANUGU010000004">
    <property type="protein sequence ID" value="MCS0659004.1"/>
    <property type="molecule type" value="Genomic_DNA"/>
</dbReference>
<keyword evidence="3" id="KW-1185">Reference proteome</keyword>
<accession>A0ABT2CYF0</accession>
<dbReference type="Proteomes" id="UP001204621">
    <property type="component" value="Unassembled WGS sequence"/>
</dbReference>
<reference evidence="2 3" key="1">
    <citation type="submission" date="2022-08" db="EMBL/GenBank/DDBJ databases">
        <title>Reclassification of Massilia species as members of the genera Telluria, Duganella, Pseudoduganella, Mokoshia gen. nov. and Zemynaea gen. nov. using orthogonal and non-orthogonal genome-based approaches.</title>
        <authorList>
            <person name="Bowman J.P."/>
        </authorList>
    </citation>
    <scope>NUCLEOTIDE SEQUENCE [LARGE SCALE GENOMIC DNA]</scope>
    <source>
        <strain evidence="2 3">JCM 31606</strain>
    </source>
</reference>
<dbReference type="InterPro" id="IPR023296">
    <property type="entry name" value="Glyco_hydro_beta-prop_sf"/>
</dbReference>
<comment type="caution">
    <text evidence="2">The sequence shown here is derived from an EMBL/GenBank/DDBJ whole genome shotgun (WGS) entry which is preliminary data.</text>
</comment>
<evidence type="ECO:0000313" key="2">
    <source>
        <dbReference type="EMBL" id="MCS0659004.1"/>
    </source>
</evidence>
<dbReference type="RefSeq" id="WP_258812197.1">
    <property type="nucleotide sequence ID" value="NZ_JANUGU010000004.1"/>
</dbReference>